<keyword evidence="3" id="KW-1185">Reference proteome</keyword>
<feature type="compositionally biased region" description="Low complexity" evidence="1">
    <location>
        <begin position="93"/>
        <end position="102"/>
    </location>
</feature>
<sequence length="336" mass="37307">MAEASCSGPSPFKSLVDHHQRNTSHHQDRFVSNTPAGKSFRSQQAQGPSSQNDFAAFMDGASQLSGPSPHHAAARLANHAAALEPHQHHHQPHFQQPQQPAAGMGSWAADFARFAQQPQSEQPHQPHQHHPQQQQQQHMPQQPMFHTQRMAGAFGFQNQQSPLYGPTNSGFLDPQAAHAQRPAAETDFDTEMSKWMSQHGSTAQNAKAMEDVDAVMEQMARALEVTENAVQEQDELAAQSQGPQLTDLRREEIGHLQSSTPPFKEEKTAAEVAKGRSEVSEAAERLLDSVRHEDGDKWKNSMFLSLMRDFRDGKKDIVGDEIRETEEAEVVVSRTS</sequence>
<feature type="compositionally biased region" description="Polar residues" evidence="1">
    <location>
        <begin position="30"/>
        <end position="53"/>
    </location>
</feature>
<feature type="region of interest" description="Disordered" evidence="1">
    <location>
        <begin position="1"/>
        <end position="54"/>
    </location>
</feature>
<reference evidence="2" key="2">
    <citation type="submission" date="2022-07" db="EMBL/GenBank/DDBJ databases">
        <authorList>
            <person name="Goncalves M.F.M."/>
            <person name="Hilario S."/>
            <person name="Van De Peer Y."/>
            <person name="Esteves A.C."/>
            <person name="Alves A."/>
        </authorList>
    </citation>
    <scope>NUCLEOTIDE SEQUENCE</scope>
    <source>
        <strain evidence="2">MUM 19.33</strain>
    </source>
</reference>
<feature type="region of interest" description="Disordered" evidence="1">
    <location>
        <begin position="84"/>
        <end position="142"/>
    </location>
</feature>
<organism evidence="2 3">
    <name type="scientific">Emericellopsis cladophorae</name>
    <dbReference type="NCBI Taxonomy" id="2686198"/>
    <lineage>
        <taxon>Eukaryota</taxon>
        <taxon>Fungi</taxon>
        <taxon>Dikarya</taxon>
        <taxon>Ascomycota</taxon>
        <taxon>Pezizomycotina</taxon>
        <taxon>Sordariomycetes</taxon>
        <taxon>Hypocreomycetidae</taxon>
        <taxon>Hypocreales</taxon>
        <taxon>Bionectriaceae</taxon>
        <taxon>Emericellopsis</taxon>
    </lineage>
</organism>
<dbReference type="Proteomes" id="UP001055219">
    <property type="component" value="Unassembled WGS sequence"/>
</dbReference>
<dbReference type="AlphaFoldDB" id="A0A9P9XWM8"/>
<comment type="caution">
    <text evidence="2">The sequence shown here is derived from an EMBL/GenBank/DDBJ whole genome shotgun (WGS) entry which is preliminary data.</text>
</comment>
<evidence type="ECO:0000313" key="2">
    <source>
        <dbReference type="EMBL" id="KAI6778988.1"/>
    </source>
</evidence>
<evidence type="ECO:0000313" key="3">
    <source>
        <dbReference type="Proteomes" id="UP001055219"/>
    </source>
</evidence>
<protein>
    <recommendedName>
        <fullName evidence="4">Peroxin 20</fullName>
    </recommendedName>
</protein>
<dbReference type="EMBL" id="JAGIXG020000055">
    <property type="protein sequence ID" value="KAI6778988.1"/>
    <property type="molecule type" value="Genomic_DNA"/>
</dbReference>
<dbReference type="GeneID" id="75829140"/>
<dbReference type="RefSeq" id="XP_051359844.1">
    <property type="nucleotide sequence ID" value="XM_051509162.1"/>
</dbReference>
<proteinExistence type="predicted"/>
<feature type="compositionally biased region" description="Low complexity" evidence="1">
    <location>
        <begin position="116"/>
        <end position="142"/>
    </location>
</feature>
<gene>
    <name evidence="2" type="ORF">J7T54_002631</name>
</gene>
<evidence type="ECO:0008006" key="4">
    <source>
        <dbReference type="Google" id="ProtNLM"/>
    </source>
</evidence>
<feature type="compositionally biased region" description="Basic and acidic residues" evidence="1">
    <location>
        <begin position="15"/>
        <end position="29"/>
    </location>
</feature>
<name>A0A9P9XWM8_9HYPO</name>
<accession>A0A9P9XWM8</accession>
<reference evidence="2" key="1">
    <citation type="journal article" date="2021" name="J Fungi (Basel)">
        <title>Genomic and Metabolomic Analyses of the Marine Fungus Emericellopsis cladophorae: Insights into Saltwater Adaptability Mechanisms and Its Biosynthetic Potential.</title>
        <authorList>
            <person name="Goncalves M.F.M."/>
            <person name="Hilario S."/>
            <person name="Van de Peer Y."/>
            <person name="Esteves A.C."/>
            <person name="Alves A."/>
        </authorList>
    </citation>
    <scope>NUCLEOTIDE SEQUENCE</scope>
    <source>
        <strain evidence="2">MUM 19.33</strain>
    </source>
</reference>
<dbReference type="OrthoDB" id="5407351at2759"/>
<evidence type="ECO:0000256" key="1">
    <source>
        <dbReference type="SAM" id="MobiDB-lite"/>
    </source>
</evidence>